<dbReference type="PROSITE" id="PS51910">
    <property type="entry name" value="GH18_2"/>
    <property type="match status" value="1"/>
</dbReference>
<dbReference type="Pfam" id="PF01607">
    <property type="entry name" value="CBM_14"/>
    <property type="match status" value="2"/>
</dbReference>
<proteinExistence type="inferred from homology"/>
<feature type="compositionally biased region" description="Polar residues" evidence="7">
    <location>
        <begin position="2422"/>
        <end position="2436"/>
    </location>
</feature>
<feature type="domain" description="Chitin-binding type-2" evidence="8">
    <location>
        <begin position="2759"/>
        <end position="2818"/>
    </location>
</feature>
<feature type="region of interest" description="Disordered" evidence="7">
    <location>
        <begin position="1145"/>
        <end position="1181"/>
    </location>
</feature>
<feature type="domain" description="GH18" evidence="9">
    <location>
        <begin position="155"/>
        <end position="610"/>
    </location>
</feature>
<feature type="region of interest" description="Disordered" evidence="7">
    <location>
        <begin position="915"/>
        <end position="1040"/>
    </location>
</feature>
<gene>
    <name evidence="10" type="ORF">TSIB3V08_LOCUS6037</name>
</gene>
<feature type="compositionally biased region" description="Low complexity" evidence="7">
    <location>
        <begin position="786"/>
        <end position="798"/>
    </location>
</feature>
<dbReference type="CDD" id="cd02872">
    <property type="entry name" value="GH18_chitolectin_chitotriosidase"/>
    <property type="match status" value="1"/>
</dbReference>
<organism evidence="10">
    <name type="scientific">Timema shepardi</name>
    <name type="common">Walking stick</name>
    <dbReference type="NCBI Taxonomy" id="629360"/>
    <lineage>
        <taxon>Eukaryota</taxon>
        <taxon>Metazoa</taxon>
        <taxon>Ecdysozoa</taxon>
        <taxon>Arthropoda</taxon>
        <taxon>Hexapoda</taxon>
        <taxon>Insecta</taxon>
        <taxon>Pterygota</taxon>
        <taxon>Neoptera</taxon>
        <taxon>Polyneoptera</taxon>
        <taxon>Phasmatodea</taxon>
        <taxon>Timematodea</taxon>
        <taxon>Timematoidea</taxon>
        <taxon>Timematidae</taxon>
        <taxon>Timema</taxon>
    </lineage>
</organism>
<feature type="region of interest" description="Disordered" evidence="7">
    <location>
        <begin position="855"/>
        <end position="877"/>
    </location>
</feature>
<feature type="region of interest" description="Disordered" evidence="7">
    <location>
        <begin position="2508"/>
        <end position="2527"/>
    </location>
</feature>
<dbReference type="GO" id="GO:0005975">
    <property type="term" value="P:carbohydrate metabolic process"/>
    <property type="evidence" value="ECO:0007669"/>
    <property type="project" value="InterPro"/>
</dbReference>
<feature type="compositionally biased region" description="Polar residues" evidence="7">
    <location>
        <begin position="1021"/>
        <end position="1031"/>
    </location>
</feature>
<keyword evidence="4" id="KW-1015">Disulfide bond</keyword>
<feature type="region of interest" description="Disordered" evidence="7">
    <location>
        <begin position="1622"/>
        <end position="1643"/>
    </location>
</feature>
<feature type="compositionally biased region" description="Basic and acidic residues" evidence="7">
    <location>
        <begin position="952"/>
        <end position="972"/>
    </location>
</feature>
<feature type="region of interest" description="Disordered" evidence="7">
    <location>
        <begin position="1894"/>
        <end position="1944"/>
    </location>
</feature>
<feature type="compositionally biased region" description="Polar residues" evidence="7">
    <location>
        <begin position="2474"/>
        <end position="2485"/>
    </location>
</feature>
<dbReference type="SUPFAM" id="SSF51445">
    <property type="entry name" value="(Trans)glycosidases"/>
    <property type="match status" value="1"/>
</dbReference>
<feature type="compositionally biased region" description="Basic residues" evidence="7">
    <location>
        <begin position="2383"/>
        <end position="2394"/>
    </location>
</feature>
<dbReference type="InterPro" id="IPR029070">
    <property type="entry name" value="Chitinase_insertion_sf"/>
</dbReference>
<dbReference type="SUPFAM" id="SSF54556">
    <property type="entry name" value="Chitinase insertion domain"/>
    <property type="match status" value="1"/>
</dbReference>
<protein>
    <recommendedName>
        <fullName evidence="11">Chitinase</fullName>
    </recommendedName>
</protein>
<feature type="compositionally biased region" description="Polar residues" evidence="7">
    <location>
        <begin position="2174"/>
        <end position="2184"/>
    </location>
</feature>
<evidence type="ECO:0000256" key="2">
    <source>
        <dbReference type="ARBA" id="ARBA00022669"/>
    </source>
</evidence>
<dbReference type="PANTHER" id="PTHR11177">
    <property type="entry name" value="CHITINASE"/>
    <property type="match status" value="1"/>
</dbReference>
<dbReference type="InterPro" id="IPR036508">
    <property type="entry name" value="Chitin-bd_dom_sf"/>
</dbReference>
<dbReference type="GO" id="GO:0006032">
    <property type="term" value="P:chitin catabolic process"/>
    <property type="evidence" value="ECO:0007669"/>
    <property type="project" value="TreeGrafter"/>
</dbReference>
<dbReference type="PANTHER" id="PTHR11177:SF399">
    <property type="entry name" value="CHITINASE 6, ISOFORM C"/>
    <property type="match status" value="1"/>
</dbReference>
<dbReference type="GO" id="GO:0005576">
    <property type="term" value="C:extracellular region"/>
    <property type="evidence" value="ECO:0007669"/>
    <property type="project" value="InterPro"/>
</dbReference>
<sequence length="2818" mass="314959">MGYFPFREKYPKYQVVIEPRTPRFVARCTDHYTTESESSILTVELNTTSALAIYATEAAVELNTTSALANYATEAAVELNTTSALANYATEAEKDKKHSKTVETHKRWLQQSPQYVTTFASRLHTKSRYQATGSCGDLDFYYHNNVTKRDAGSSKRVVCYYTNWSIYRPGTAKFSPQNINPYLCTHLIYAFGGLSRENGLRPYDKYQDIEQGGYAKFTGLKTYNKQLKTMLAIGGWNEGSARFSSLVADEERRAEFVKNVIRFLRQNHFDGLDLDWEYPAFRDGGKPRDRDNYAMLVQELREEFDRETAKTGRPRLLLTMAVPAGIEYIDKGFDVPKLNRYHKHEGGDTLSSVALKIRLGVLEGRGYLDFMNILSYDYHSAFEPSVNHHSPLFPLEEDSEYNFDSQLSIDYTINHYLELGADRDKLVLGIPTYGRSYTLFNPLANEVGAPADGPGEQGDATREKGYLAYYEGENNCIKREYQNEFYTPILPRLRHYEATPDGYKDEVLDSKSCLCPQICEFLQSDEWKVEKPNPNAMGPYAYKGNQWVGYDDEDIVRLKVRQRFTYARYVSENNLGGIMFWAIDNDDFRGKCHGRPYPLIEAAKEAMLKSSGLSNEVVSSNRKQRPRPRPTSATNTRVRTSDTNTRNRDTNTSSRRRNKNKNRSSTTTTTTTSTTTPKYNYPVTTPEPPTTPDPGSDFKCEDEGFFPHPRDCKKYFWCLDSGPSNLGIVAHQFTCPSGLVFNKAADSCDYARNVICKIKGASKAEGGPSTKSPPITAATSRTTKFSSPTTTSTTTTTTTPPPPEEEDEYEDYEDEEVVERGIEQLEKQLQAQEKNSAGAPGGISKSLYERVLSRNVNRNNNNDRGPTVLSRSTTVSPDASTRYTSIFRNRPVGPQNEGLEGLEEIPSRFERPQYVTIKRDRPSTVAPDVDEDEEDFEEDDDVPVDDNEEEEVKPRGRDYVNIRKTRPERPEYADTTTSKYVVIERRKPTPEPEQEEEEEDIQSDDKSPEEESVSSPKPTRRTYQTRLSSTEETSRVPLRSGKLNVINKEEEVELSTKQDVEIETETTTPQVSGDRFYVDIASMRSTSPRSLLSPQGNLPNTADDDFNETPTFRHRSTTEETSNQVIEATGRTDYVDIASIRTTSPRSLLSPQGNLPNTADDDFDETPASRHRSTTEETSNQVIETTGRTDYIDIASIRTTSPRSLLSPQGNLPNTADNDFDETPIFRHRSTTEETSNQVIETTGRTDYVDIASIRTTSPRSLLFLQDKLPDTADDDFDGTSTFRHRSTTEEASNQLIEATGRANYVDTGRFRTTTTGLDIILQDQSSTRTLPTIAVTTELLDGIDPQVSLASTPIPTDLGHTTTVSNAAIDNTIPSTTPLVSRQTGDLDLFQRRRSTTTEVSTKNDIYSTERQVYDTVSEEIPPKNSYRIRGSTISTTESQTLRSSEIPIVSSTTKYKYKSRRRGTTSTTVVPPTTTTIPSGNSFSETVSKGRNSSRPTFRLRPKFSRISTTTAPVLEDSVTPSPNTTTPSSSVYTTILTIDTDTFPPTTVETLPPPTTTRFTPTVTRVVTSVIESGTTERQRIAVNRVPYRSLIAAQRAKQSQKGDGIEDLTLSPASYSEFERTTSPTDTTIPPTTFQDPNTTRNKLRFITTGDIIAPQNKIEKIMEINRITSVTIQENYNSDFPTNPTTLQPETQAGTILSQVEEIVTNISPVTPTLETDKANDAVTELFHPTVIVSFYDNTVTESHLKTTDLKNTTEKHRQSSVVMSEQYETIPASSTTVFNRDLQTTSQSAITTEIEDKATTNIIEFETETANKYVVSFPDKDATEAPGFLIKTTEQVNNEETNVTQLTTTYLTNRSNIRTRPRQYRPTATSNPKEGNERQVIRVRKPFRPLNNLKDSENGTKNSGGISRRRVYRPPSTSTTESSRYAILGETRGNKDVPKRVRGFTRGRVYRLPTRSTTEFSETVTAQETDISSNAKEDIKTTTDMQMETSSSERTNDMPHTVILENQMLPTTLIENDDLTNNDSTQQNTGNINSTSTTPIVQEFQTYMTFPTELTISTTLSVGSAEADILKSTVNETNIFTSETTSESFKFPSSTISVFTNNEQDSLVSEQPSINLTTLENSPTPASQLFSKLPNKQIRVKKIRKRPQTNISASPGRSLGSDSDNEVDNSLNEPNTYQKIKEDPPTDEEKHESLATLEDTNHHFISTASPSSAEYATTVDEEGNHLVNLAVVNNEPTRIDSSRDEKRTSEKNYYTEKDTNRYVDENLNTRTTVTANYLRRGSTNTPDSSASPKYVPNDYLDFPVDISDEKQRDTRPQVFVGRGVSKFRSRNDSIIHEVSKSQVKLEDTSSTQADFRRGSVRRFQSTEKAVADDRGDNKRRKVVRRRRPSTVADDNELQVTQEEVITTSKPRRQPGTLFTSRQRQRGTTNSVPFTTAVPPPTEVTAKQGGGLQRRVIKRRKYGPRAQDNDASPTDVTPLNATIVDTDKGDAVVSPTNRTRKFSFPKRRASTSTTAATPVNDDAQVQPSAFVEESQPLEQSEDLPDLANVAVAALTNLATPDGGFGQDVATSASQDKDWDNATKTPGSISRHMEVTAMDNLSEDLLDQANKNTEKSVTLINTKRVRGSGTFRGRQKGRLENGASPVVGDSDDVLRTSVLPASRKLSRYTTSTSPRQASTTPSPSPTSSPLRRQPLRPRPYTKLPSAPKSTEGAAPLTRKTPPPAILDYEYYDDDDQGFVESSPKSNKVMVHGDGYIECLDQGSFPHPYSCKKFISCAKMENGGLLGWEYTCPKQLSFDPVGGICNWSSGLGCKE</sequence>
<feature type="region of interest" description="Disordered" evidence="7">
    <location>
        <begin position="1087"/>
        <end position="1123"/>
    </location>
</feature>
<feature type="compositionally biased region" description="Acidic residues" evidence="7">
    <location>
        <begin position="992"/>
        <end position="1012"/>
    </location>
</feature>
<dbReference type="InterPro" id="IPR011583">
    <property type="entry name" value="Chitinase_II/V-like_cat"/>
</dbReference>
<comment type="similarity">
    <text evidence="1">Belongs to the glycosyl hydrolase 18 family. Chitinase class II subfamily.</text>
</comment>
<evidence type="ECO:0000259" key="8">
    <source>
        <dbReference type="PROSITE" id="PS50940"/>
    </source>
</evidence>
<evidence type="ECO:0000256" key="4">
    <source>
        <dbReference type="ARBA" id="ARBA00023157"/>
    </source>
</evidence>
<feature type="region of interest" description="Disordered" evidence="7">
    <location>
        <begin position="762"/>
        <end position="816"/>
    </location>
</feature>
<dbReference type="PROSITE" id="PS01095">
    <property type="entry name" value="GH18_1"/>
    <property type="match status" value="1"/>
</dbReference>
<evidence type="ECO:0000256" key="3">
    <source>
        <dbReference type="ARBA" id="ARBA00022801"/>
    </source>
</evidence>
<feature type="compositionally biased region" description="Low complexity" evidence="7">
    <location>
        <begin position="855"/>
        <end position="864"/>
    </location>
</feature>
<dbReference type="InterPro" id="IPR017853">
    <property type="entry name" value="GH"/>
</dbReference>
<name>A0A7R9G152_TIMSH</name>
<feature type="compositionally biased region" description="Polar residues" evidence="7">
    <location>
        <begin position="1483"/>
        <end position="1498"/>
    </location>
</feature>
<feature type="compositionally biased region" description="Acidic residues" evidence="7">
    <location>
        <begin position="803"/>
        <end position="816"/>
    </location>
</feature>
<feature type="region of interest" description="Disordered" evidence="7">
    <location>
        <begin position="2572"/>
        <end position="2591"/>
    </location>
</feature>
<feature type="region of interest" description="Disordered" evidence="7">
    <location>
        <begin position="2148"/>
        <end position="2204"/>
    </location>
</feature>
<dbReference type="InterPro" id="IPR001223">
    <property type="entry name" value="Glyco_hydro18_cat"/>
</dbReference>
<dbReference type="PROSITE" id="PS50940">
    <property type="entry name" value="CHIT_BIND_II"/>
    <property type="match status" value="2"/>
</dbReference>
<evidence type="ECO:0000259" key="9">
    <source>
        <dbReference type="PROSITE" id="PS51910"/>
    </source>
</evidence>
<feature type="compositionally biased region" description="Basic and acidic residues" evidence="7">
    <location>
        <begin position="2185"/>
        <end position="2199"/>
    </location>
</feature>
<dbReference type="EMBL" id="OC002498">
    <property type="protein sequence ID" value="CAD7261917.1"/>
    <property type="molecule type" value="Genomic_DNA"/>
</dbReference>
<accession>A0A7R9G152</accession>
<feature type="compositionally biased region" description="Acidic residues" evidence="7">
    <location>
        <begin position="928"/>
        <end position="951"/>
    </location>
</feature>
<feature type="domain" description="Chitin-binding type-2" evidence="8">
    <location>
        <begin position="697"/>
        <end position="758"/>
    </location>
</feature>
<dbReference type="FunFam" id="2.170.140.10:FF:000005">
    <property type="entry name" value="Acidic mammalian chitinase"/>
    <property type="match status" value="1"/>
</dbReference>
<feature type="compositionally biased region" description="Low complexity" evidence="7">
    <location>
        <begin position="2673"/>
        <end position="2696"/>
    </location>
</feature>
<feature type="compositionally biased region" description="Low complexity" evidence="7">
    <location>
        <begin position="1466"/>
        <end position="1482"/>
    </location>
</feature>
<dbReference type="Gene3D" id="3.20.20.80">
    <property type="entry name" value="Glycosidases"/>
    <property type="match status" value="1"/>
</dbReference>
<dbReference type="InterPro" id="IPR002557">
    <property type="entry name" value="Chitin-bd_dom"/>
</dbReference>
<feature type="compositionally biased region" description="Low complexity" evidence="7">
    <location>
        <begin position="634"/>
        <end position="644"/>
    </location>
</feature>
<dbReference type="GO" id="GO:0004568">
    <property type="term" value="F:chitinase activity"/>
    <property type="evidence" value="ECO:0007669"/>
    <property type="project" value="UniProtKB-ARBA"/>
</dbReference>
<feature type="region of interest" description="Disordered" evidence="7">
    <location>
        <begin position="2414"/>
        <end position="2488"/>
    </location>
</feature>
<feature type="compositionally biased region" description="Low complexity" evidence="7">
    <location>
        <begin position="663"/>
        <end position="676"/>
    </location>
</feature>
<evidence type="ECO:0000313" key="10">
    <source>
        <dbReference type="EMBL" id="CAD7261917.1"/>
    </source>
</evidence>
<dbReference type="GO" id="GO:0008061">
    <property type="term" value="F:chitin binding"/>
    <property type="evidence" value="ECO:0007669"/>
    <property type="project" value="UniProtKB-KW"/>
</dbReference>
<feature type="region of interest" description="Disordered" evidence="7">
    <location>
        <begin position="610"/>
        <end position="695"/>
    </location>
</feature>
<feature type="compositionally biased region" description="Low complexity" evidence="7">
    <location>
        <begin position="1520"/>
        <end position="1532"/>
    </location>
</feature>
<feature type="compositionally biased region" description="Polar residues" evidence="7">
    <location>
        <begin position="611"/>
        <end position="621"/>
    </location>
</feature>
<feature type="region of interest" description="Disordered" evidence="7">
    <location>
        <begin position="2632"/>
        <end position="2731"/>
    </location>
</feature>
<evidence type="ECO:0000256" key="1">
    <source>
        <dbReference type="ARBA" id="ARBA00009121"/>
    </source>
</evidence>
<feature type="region of interest" description="Disordered" evidence="7">
    <location>
        <begin position="1461"/>
        <end position="1532"/>
    </location>
</feature>
<reference evidence="10" key="1">
    <citation type="submission" date="2020-11" db="EMBL/GenBank/DDBJ databases">
        <authorList>
            <person name="Tran Van P."/>
        </authorList>
    </citation>
    <scope>NUCLEOTIDE SEQUENCE</scope>
</reference>
<dbReference type="SMART" id="SM00494">
    <property type="entry name" value="ChtBD2"/>
    <property type="match status" value="2"/>
</dbReference>
<dbReference type="Gene3D" id="3.10.50.10">
    <property type="match status" value="1"/>
</dbReference>
<evidence type="ECO:0008006" key="11">
    <source>
        <dbReference type="Google" id="ProtNLM"/>
    </source>
</evidence>
<dbReference type="Gene3D" id="2.170.140.10">
    <property type="entry name" value="Chitin binding domain"/>
    <property type="match status" value="2"/>
</dbReference>
<dbReference type="SUPFAM" id="SSF57625">
    <property type="entry name" value="Invertebrate chitin-binding proteins"/>
    <property type="match status" value="2"/>
</dbReference>
<keyword evidence="2" id="KW-0147">Chitin-binding</keyword>
<feature type="compositionally biased region" description="Low complexity" evidence="7">
    <location>
        <begin position="1625"/>
        <end position="1637"/>
    </location>
</feature>
<feature type="region of interest" description="Disordered" evidence="7">
    <location>
        <begin position="2372"/>
        <end position="2397"/>
    </location>
</feature>
<dbReference type="InterPro" id="IPR001579">
    <property type="entry name" value="Glyco_hydro_18_chit_AS"/>
</dbReference>
<keyword evidence="5 6" id="KW-0326">Glycosidase</keyword>
<feature type="compositionally biased region" description="Polar residues" evidence="7">
    <location>
        <begin position="1087"/>
        <end position="1100"/>
    </location>
</feature>
<dbReference type="Pfam" id="PF00704">
    <property type="entry name" value="Glyco_hydro_18"/>
    <property type="match status" value="1"/>
</dbReference>
<dbReference type="InterPro" id="IPR050314">
    <property type="entry name" value="Glycosyl_Hydrlase_18"/>
</dbReference>
<dbReference type="SMART" id="SM00636">
    <property type="entry name" value="Glyco_18"/>
    <property type="match status" value="1"/>
</dbReference>
<evidence type="ECO:0000256" key="7">
    <source>
        <dbReference type="SAM" id="MobiDB-lite"/>
    </source>
</evidence>
<dbReference type="FunFam" id="3.20.20.80:FF:000007">
    <property type="entry name" value="Acidic mammalian chitinase"/>
    <property type="match status" value="1"/>
</dbReference>
<keyword evidence="3 6" id="KW-0378">Hydrolase</keyword>
<feature type="compositionally biased region" description="Polar residues" evidence="7">
    <location>
        <begin position="769"/>
        <end position="785"/>
    </location>
</feature>
<feature type="compositionally biased region" description="Polar residues" evidence="7">
    <location>
        <begin position="1145"/>
        <end position="1157"/>
    </location>
</feature>
<evidence type="ECO:0000256" key="6">
    <source>
        <dbReference type="RuleBase" id="RU000489"/>
    </source>
</evidence>
<evidence type="ECO:0000256" key="5">
    <source>
        <dbReference type="ARBA" id="ARBA00023295"/>
    </source>
</evidence>